<evidence type="ECO:0000313" key="2">
    <source>
        <dbReference type="Proteomes" id="UP001054252"/>
    </source>
</evidence>
<dbReference type="Proteomes" id="UP001054252">
    <property type="component" value="Unassembled WGS sequence"/>
</dbReference>
<reference evidence="1 2" key="1">
    <citation type="journal article" date="2021" name="Commun. Biol.">
        <title>The genome of Shorea leprosula (Dipterocarpaceae) highlights the ecological relevance of drought in aseasonal tropical rainforests.</title>
        <authorList>
            <person name="Ng K.K.S."/>
            <person name="Kobayashi M.J."/>
            <person name="Fawcett J.A."/>
            <person name="Hatakeyama M."/>
            <person name="Paape T."/>
            <person name="Ng C.H."/>
            <person name="Ang C.C."/>
            <person name="Tnah L.H."/>
            <person name="Lee C.T."/>
            <person name="Nishiyama T."/>
            <person name="Sese J."/>
            <person name="O'Brien M.J."/>
            <person name="Copetti D."/>
            <person name="Mohd Noor M.I."/>
            <person name="Ong R.C."/>
            <person name="Putra M."/>
            <person name="Sireger I.Z."/>
            <person name="Indrioko S."/>
            <person name="Kosugi Y."/>
            <person name="Izuno A."/>
            <person name="Isagi Y."/>
            <person name="Lee S.L."/>
            <person name="Shimizu K.K."/>
        </authorList>
    </citation>
    <scope>NUCLEOTIDE SEQUENCE [LARGE SCALE GENOMIC DNA]</scope>
    <source>
        <strain evidence="1">214</strain>
    </source>
</reference>
<keyword evidence="2" id="KW-1185">Reference proteome</keyword>
<dbReference type="EMBL" id="BPVZ01000004">
    <property type="protein sequence ID" value="GKU89967.1"/>
    <property type="molecule type" value="Genomic_DNA"/>
</dbReference>
<sequence length="50" mass="5892">MVFMLPQRVKVKDGDEEFMNCLLSSLCQHQNLETLHFLVGWKRWASVPQT</sequence>
<dbReference type="AlphaFoldDB" id="A0AAV5HTU5"/>
<protein>
    <submittedName>
        <fullName evidence="1">Uncharacterized protein</fullName>
    </submittedName>
</protein>
<gene>
    <name evidence="1" type="ORF">SLEP1_g4035</name>
</gene>
<evidence type="ECO:0000313" key="1">
    <source>
        <dbReference type="EMBL" id="GKU89967.1"/>
    </source>
</evidence>
<comment type="caution">
    <text evidence="1">The sequence shown here is derived from an EMBL/GenBank/DDBJ whole genome shotgun (WGS) entry which is preliminary data.</text>
</comment>
<organism evidence="1 2">
    <name type="scientific">Rubroshorea leprosula</name>
    <dbReference type="NCBI Taxonomy" id="152421"/>
    <lineage>
        <taxon>Eukaryota</taxon>
        <taxon>Viridiplantae</taxon>
        <taxon>Streptophyta</taxon>
        <taxon>Embryophyta</taxon>
        <taxon>Tracheophyta</taxon>
        <taxon>Spermatophyta</taxon>
        <taxon>Magnoliopsida</taxon>
        <taxon>eudicotyledons</taxon>
        <taxon>Gunneridae</taxon>
        <taxon>Pentapetalae</taxon>
        <taxon>rosids</taxon>
        <taxon>malvids</taxon>
        <taxon>Malvales</taxon>
        <taxon>Dipterocarpaceae</taxon>
        <taxon>Rubroshorea</taxon>
    </lineage>
</organism>
<proteinExistence type="predicted"/>
<name>A0AAV5HTU5_9ROSI</name>
<accession>A0AAV5HTU5</accession>